<name>A0A1L7XVE0_9HELO</name>
<feature type="domain" description="Luciferase" evidence="1">
    <location>
        <begin position="186"/>
        <end position="252"/>
    </location>
</feature>
<organism evidence="2 3">
    <name type="scientific">Phialocephala subalpina</name>
    <dbReference type="NCBI Taxonomy" id="576137"/>
    <lineage>
        <taxon>Eukaryota</taxon>
        <taxon>Fungi</taxon>
        <taxon>Dikarya</taxon>
        <taxon>Ascomycota</taxon>
        <taxon>Pezizomycotina</taxon>
        <taxon>Leotiomycetes</taxon>
        <taxon>Helotiales</taxon>
        <taxon>Mollisiaceae</taxon>
        <taxon>Phialocephala</taxon>
        <taxon>Phialocephala fortinii species complex</taxon>
    </lineage>
</organism>
<accession>A0A1L7XVE0</accession>
<protein>
    <recommendedName>
        <fullName evidence="1">Luciferase domain-containing protein</fullName>
    </recommendedName>
</protein>
<dbReference type="EMBL" id="FJOG01000062">
    <property type="protein sequence ID" value="CZR68967.1"/>
    <property type="molecule type" value="Genomic_DNA"/>
</dbReference>
<dbReference type="PANTHER" id="PTHR38695">
    <property type="entry name" value="AMINO ACID PERMEASE_ SLC12A DOMAIN-CONTAINING PROTEIN"/>
    <property type="match status" value="1"/>
</dbReference>
<dbReference type="OrthoDB" id="5358398at2759"/>
<proteinExistence type="predicted"/>
<dbReference type="STRING" id="576137.A0A1L7XVE0"/>
<evidence type="ECO:0000313" key="3">
    <source>
        <dbReference type="Proteomes" id="UP000184330"/>
    </source>
</evidence>
<evidence type="ECO:0000313" key="2">
    <source>
        <dbReference type="EMBL" id="CZR68967.1"/>
    </source>
</evidence>
<sequence>MASSLTTKLQSLTQDIISYPVFHTRPSTLKTSLFTLSLPFIYFTYLDYRAWYNVGRGGLPHNFLGYIIQGILSPLKASRFDTSFMSQPKVLAKSGPPGERAYLKDEDVPQRKGDRPDVCKWILPQRQLDQKPGPESRTKYEKLIHSLAVDHPTKLSVKTSILERGGPALYINPEVEKHPGAFGTRNEIAHLHESDGGSMHVSISPKDAKLVIEKGWGERFGLSGTILPVTYTMVYAPRDEEEMKVVERIVRAGVKFMLGEEA</sequence>
<dbReference type="Pfam" id="PF17648">
    <property type="entry name" value="Luciferase"/>
    <property type="match status" value="1"/>
</dbReference>
<dbReference type="AlphaFoldDB" id="A0A1L7XVE0"/>
<keyword evidence="3" id="KW-1185">Reference proteome</keyword>
<evidence type="ECO:0000259" key="1">
    <source>
        <dbReference type="Pfam" id="PF17648"/>
    </source>
</evidence>
<dbReference type="PANTHER" id="PTHR38695:SF1">
    <property type="entry name" value="AMINO ACID PERMEASE_ SLC12A DOMAIN-CONTAINING PROTEIN"/>
    <property type="match status" value="1"/>
</dbReference>
<dbReference type="InterPro" id="IPR048273">
    <property type="entry name" value="Luciferase"/>
</dbReference>
<dbReference type="Proteomes" id="UP000184330">
    <property type="component" value="Unassembled WGS sequence"/>
</dbReference>
<reference evidence="2 3" key="1">
    <citation type="submission" date="2016-03" db="EMBL/GenBank/DDBJ databases">
        <authorList>
            <person name="Ploux O."/>
        </authorList>
    </citation>
    <scope>NUCLEOTIDE SEQUENCE [LARGE SCALE GENOMIC DNA]</scope>
    <source>
        <strain evidence="2 3">UAMH 11012</strain>
    </source>
</reference>
<dbReference type="InterPro" id="IPR040841">
    <property type="entry name" value="Luciferase_dom"/>
</dbReference>
<gene>
    <name evidence="2" type="ORF">PAC_18868</name>
</gene>